<evidence type="ECO:0000256" key="3">
    <source>
        <dbReference type="ARBA" id="ARBA00022989"/>
    </source>
</evidence>
<evidence type="ECO:0000256" key="4">
    <source>
        <dbReference type="ARBA" id="ARBA00023136"/>
    </source>
</evidence>
<protein>
    <recommendedName>
        <fullName evidence="6">Fatty acid hydroxylase domain-containing protein</fullName>
    </recommendedName>
</protein>
<evidence type="ECO:0000313" key="8">
    <source>
        <dbReference type="Proteomes" id="UP000002748"/>
    </source>
</evidence>
<accession>J5Q7Y3</accession>
<evidence type="ECO:0000256" key="5">
    <source>
        <dbReference type="SAM" id="Phobius"/>
    </source>
</evidence>
<name>J5Q7Y3_TRIAS</name>
<dbReference type="KEGG" id="tasa:A1Q1_05573"/>
<feature type="domain" description="Fatty acid hydroxylase" evidence="6">
    <location>
        <begin position="193"/>
        <end position="339"/>
    </location>
</feature>
<comment type="subcellular location">
    <subcellularLocation>
        <location evidence="1">Membrane</location>
    </subcellularLocation>
</comment>
<dbReference type="Pfam" id="PF04116">
    <property type="entry name" value="FA_hydroxylase"/>
    <property type="match status" value="1"/>
</dbReference>
<gene>
    <name evidence="7" type="ORF">A1Q1_05573</name>
</gene>
<dbReference type="Proteomes" id="UP000002748">
    <property type="component" value="Unassembled WGS sequence"/>
</dbReference>
<dbReference type="GO" id="GO:0005506">
    <property type="term" value="F:iron ion binding"/>
    <property type="evidence" value="ECO:0007669"/>
    <property type="project" value="InterPro"/>
</dbReference>
<evidence type="ECO:0000256" key="1">
    <source>
        <dbReference type="ARBA" id="ARBA00004370"/>
    </source>
</evidence>
<keyword evidence="2 5" id="KW-0812">Transmembrane</keyword>
<dbReference type="GO" id="GO:0008610">
    <property type="term" value="P:lipid biosynthetic process"/>
    <property type="evidence" value="ECO:0007669"/>
    <property type="project" value="InterPro"/>
</dbReference>
<feature type="transmembrane region" description="Helical" evidence="5">
    <location>
        <begin position="96"/>
        <end position="115"/>
    </location>
</feature>
<evidence type="ECO:0000256" key="2">
    <source>
        <dbReference type="ARBA" id="ARBA00022692"/>
    </source>
</evidence>
<dbReference type="HOGENOM" id="CLU_041178_0_0_1"/>
<feature type="transmembrane region" description="Helical" evidence="5">
    <location>
        <begin position="73"/>
        <end position="90"/>
    </location>
</feature>
<reference evidence="7 8" key="1">
    <citation type="journal article" date="2012" name="Eukaryot. Cell">
        <title>Draft genome sequence of CBS 2479, the standard type strain of Trichosporon asahii.</title>
        <authorList>
            <person name="Yang R.Y."/>
            <person name="Li H.T."/>
            <person name="Zhu H."/>
            <person name="Zhou G.P."/>
            <person name="Wang M."/>
            <person name="Wang L."/>
        </authorList>
    </citation>
    <scope>NUCLEOTIDE SEQUENCE [LARGE SCALE GENOMIC DNA]</scope>
    <source>
        <strain evidence="8">ATCC 90039 / CBS 2479 / JCM 2466 / KCTC 7840 / NCYC 2677 / UAMH 7654</strain>
    </source>
</reference>
<dbReference type="AlphaFoldDB" id="J5Q7Y3"/>
<organism evidence="7 8">
    <name type="scientific">Trichosporon asahii var. asahii (strain ATCC 90039 / CBS 2479 / JCM 2466 / KCTC 7840 / NBRC 103889/ NCYC 2677 / UAMH 7654)</name>
    <name type="common">Yeast</name>
    <dbReference type="NCBI Taxonomy" id="1186058"/>
    <lineage>
        <taxon>Eukaryota</taxon>
        <taxon>Fungi</taxon>
        <taxon>Dikarya</taxon>
        <taxon>Basidiomycota</taxon>
        <taxon>Agaricomycotina</taxon>
        <taxon>Tremellomycetes</taxon>
        <taxon>Trichosporonales</taxon>
        <taxon>Trichosporonaceae</taxon>
        <taxon>Trichosporon</taxon>
    </lineage>
</organism>
<keyword evidence="3 5" id="KW-1133">Transmembrane helix</keyword>
<evidence type="ECO:0000259" key="6">
    <source>
        <dbReference type="Pfam" id="PF04116"/>
    </source>
</evidence>
<keyword evidence="4 5" id="KW-0472">Membrane</keyword>
<dbReference type="PANTHER" id="PTHR11863">
    <property type="entry name" value="STEROL DESATURASE"/>
    <property type="match status" value="1"/>
</dbReference>
<dbReference type="GO" id="GO:0016491">
    <property type="term" value="F:oxidoreductase activity"/>
    <property type="evidence" value="ECO:0007669"/>
    <property type="project" value="InterPro"/>
</dbReference>
<dbReference type="EMBL" id="ALBS01000316">
    <property type="protein sequence ID" value="EJT45953.1"/>
    <property type="molecule type" value="Genomic_DNA"/>
</dbReference>
<dbReference type="GO" id="GO:0016020">
    <property type="term" value="C:membrane"/>
    <property type="evidence" value="ECO:0007669"/>
    <property type="project" value="UniProtKB-SubCell"/>
</dbReference>
<dbReference type="GeneID" id="25989085"/>
<sequence length="362" mass="42745">MYATKAEIGTVEKPKEFNKDSVRMTWPWWNKAQWNTYHWFMHVLDVYPLTPGVEPPVFPKDAKVPHMPQWTQHIWILTFSWFGFALQQAYQHFFGPMHPVGIALLYTHVYIFVLVHEVRMIRKVGYTYGYLDGEHPRDGVPDVGIGRVFWSLLKTVGGRVALFTYLTYNRDVSPLKVMVDPKWWVSTYFEIGVYGVVLDFWFYVYHRMMHDVNGLWQYHRTHHLTKHPNSTLSAYADDAQEVGDMVGVPFMTWVTMTALGFNMGFYDWWMCQQFIIYTEVMGHSGLRVHLTAASTLYWALDFLGLELALEDHDLHHRHGYRKSSNYGKQSRVWDTLFGTTRPRQECHESNIDWDNTARMPLW</sequence>
<feature type="transmembrane region" description="Helical" evidence="5">
    <location>
        <begin position="250"/>
        <end position="269"/>
    </location>
</feature>
<dbReference type="VEuPathDB" id="FungiDB:A1Q1_05573"/>
<proteinExistence type="predicted"/>
<evidence type="ECO:0000313" key="7">
    <source>
        <dbReference type="EMBL" id="EJT45953.1"/>
    </source>
</evidence>
<dbReference type="InterPro" id="IPR050307">
    <property type="entry name" value="Sterol_Desaturase_Related"/>
</dbReference>
<dbReference type="RefSeq" id="XP_014176257.1">
    <property type="nucleotide sequence ID" value="XM_014320782.1"/>
</dbReference>
<comment type="caution">
    <text evidence="7">The sequence shown here is derived from an EMBL/GenBank/DDBJ whole genome shotgun (WGS) entry which is preliminary data.</text>
</comment>
<feature type="transmembrane region" description="Helical" evidence="5">
    <location>
        <begin position="183"/>
        <end position="204"/>
    </location>
</feature>
<dbReference type="InterPro" id="IPR006694">
    <property type="entry name" value="Fatty_acid_hydroxylase"/>
</dbReference>
<dbReference type="OrthoDB" id="6354873at2759"/>